<feature type="domain" description="AprE-like beta-barrel" evidence="2">
    <location>
        <begin position="329"/>
        <end position="411"/>
    </location>
</feature>
<evidence type="ECO:0000313" key="3">
    <source>
        <dbReference type="EMBL" id="SFA48501.1"/>
    </source>
</evidence>
<organism evidence="3 4">
    <name type="scientific">Pedobacter suwonensis</name>
    <dbReference type="NCBI Taxonomy" id="332999"/>
    <lineage>
        <taxon>Bacteria</taxon>
        <taxon>Pseudomonadati</taxon>
        <taxon>Bacteroidota</taxon>
        <taxon>Sphingobacteriia</taxon>
        <taxon>Sphingobacteriales</taxon>
        <taxon>Sphingobacteriaceae</taxon>
        <taxon>Pedobacter</taxon>
    </lineage>
</organism>
<reference evidence="4" key="1">
    <citation type="submission" date="2016-10" db="EMBL/GenBank/DDBJ databases">
        <authorList>
            <person name="Varghese N."/>
            <person name="Submissions S."/>
        </authorList>
    </citation>
    <scope>NUCLEOTIDE SEQUENCE [LARGE SCALE GENOMIC DNA]</scope>
    <source>
        <strain evidence="4">DSM 18130</strain>
    </source>
</reference>
<proteinExistence type="predicted"/>
<dbReference type="STRING" id="332999.SAMN04488511_107149"/>
<dbReference type="Pfam" id="PF26002">
    <property type="entry name" value="Beta-barrel_AprE"/>
    <property type="match status" value="1"/>
</dbReference>
<evidence type="ECO:0000259" key="2">
    <source>
        <dbReference type="Pfam" id="PF26002"/>
    </source>
</evidence>
<dbReference type="OrthoDB" id="7057889at2"/>
<dbReference type="AlphaFoldDB" id="A0A1I0T9T1"/>
<dbReference type="RefSeq" id="WP_090983137.1">
    <property type="nucleotide sequence ID" value="NZ_FOJM01000007.1"/>
</dbReference>
<dbReference type="InterPro" id="IPR050739">
    <property type="entry name" value="MFP"/>
</dbReference>
<dbReference type="InterPro" id="IPR058982">
    <property type="entry name" value="Beta-barrel_AprE"/>
</dbReference>
<sequence length="430" mass="49181">MNTVKESLDSNQINCEEVQEIITSVPSWILKWGISLVFLVLVSIVTASSFIQYPDIIKTGMKVNSLNAPKPVYAKQTGKIISLLVAEGAKVSPNTPLAFMESTASYRDVLKLRQSLIIMHDSLTKAGRFVKLTLKDLNLGELQSQYQNFYQQYLQFISTREGGYYQNKKKYLKRDLLEINNLKQQILSQQALQTMELKNIQDEFDAYKKLREKGVISKNEYRQQENKYLSGNYPLQQTSTAILTNRSVYLSKQKEILELKHTIEDENAKFMQSLGKIISDIDIWVNQYVLKAPVYGSVTYAGIIQENQTVMANQEVFMIKPDNTNFFGEIRIPQYNMGKVSLGQRALIKVHGYPFEQFGVIRGKISYISDVAVHDSVFIAKVDFEQFEHKDPELSITLKNGMLADAEIVTKESSWLSRILRNLKIIVNNP</sequence>
<gene>
    <name evidence="3" type="ORF">SAMN04488511_107149</name>
</gene>
<keyword evidence="1" id="KW-1133">Transmembrane helix</keyword>
<dbReference type="Proteomes" id="UP000198836">
    <property type="component" value="Unassembled WGS sequence"/>
</dbReference>
<keyword evidence="1" id="KW-0472">Membrane</keyword>
<dbReference type="PRINTS" id="PR01490">
    <property type="entry name" value="RTXTOXIND"/>
</dbReference>
<evidence type="ECO:0000256" key="1">
    <source>
        <dbReference type="SAM" id="Phobius"/>
    </source>
</evidence>
<name>A0A1I0T9T1_9SPHI</name>
<dbReference type="PANTHER" id="PTHR30386:SF28">
    <property type="entry name" value="EXPORTED PROTEIN"/>
    <property type="match status" value="1"/>
</dbReference>
<dbReference type="EMBL" id="FOJM01000007">
    <property type="protein sequence ID" value="SFA48501.1"/>
    <property type="molecule type" value="Genomic_DNA"/>
</dbReference>
<dbReference type="Gene3D" id="2.40.30.170">
    <property type="match status" value="1"/>
</dbReference>
<dbReference type="PANTHER" id="PTHR30386">
    <property type="entry name" value="MEMBRANE FUSION SUBUNIT OF EMRAB-TOLC MULTIDRUG EFFLUX PUMP"/>
    <property type="match status" value="1"/>
</dbReference>
<protein>
    <submittedName>
        <fullName evidence="3">HlyD family secretion protein</fullName>
    </submittedName>
</protein>
<keyword evidence="4" id="KW-1185">Reference proteome</keyword>
<feature type="transmembrane region" description="Helical" evidence="1">
    <location>
        <begin position="32"/>
        <end position="53"/>
    </location>
</feature>
<evidence type="ECO:0000313" key="4">
    <source>
        <dbReference type="Proteomes" id="UP000198836"/>
    </source>
</evidence>
<accession>A0A1I0T9T1</accession>
<keyword evidence="1" id="KW-0812">Transmembrane</keyword>